<feature type="transmembrane region" description="Helical" evidence="1">
    <location>
        <begin position="94"/>
        <end position="117"/>
    </location>
</feature>
<feature type="transmembrane region" description="Helical" evidence="1">
    <location>
        <begin position="63"/>
        <end position="82"/>
    </location>
</feature>
<dbReference type="EMBL" id="CP073720">
    <property type="protein sequence ID" value="UWP82191.1"/>
    <property type="molecule type" value="Genomic_DNA"/>
</dbReference>
<evidence type="ECO:0000313" key="3">
    <source>
        <dbReference type="Proteomes" id="UP001059617"/>
    </source>
</evidence>
<keyword evidence="1" id="KW-0472">Membrane</keyword>
<keyword evidence="1" id="KW-1133">Transmembrane helix</keyword>
<evidence type="ECO:0000256" key="1">
    <source>
        <dbReference type="SAM" id="Phobius"/>
    </source>
</evidence>
<gene>
    <name evidence="2" type="ORF">Dfulv_45205</name>
</gene>
<sequence>MRTLYRIWTALLASGLGLITGWCSAGAGGSWERAPTALLITIVGLGGTGLVVGVMFGVIKDQVGALMAATLAFLANYLASWMNSPFHSVAGDMLLMAFDALPLCFGGAIGFTTSYVLRSKADQAAER</sequence>
<keyword evidence="3" id="KW-1185">Reference proteome</keyword>
<dbReference type="RefSeq" id="WP_259859962.1">
    <property type="nucleotide sequence ID" value="NZ_BAAAST010000091.1"/>
</dbReference>
<reference evidence="2" key="2">
    <citation type="submission" date="2022-09" db="EMBL/GenBank/DDBJ databases">
        <title>Biosynthetic gene clusters of Dactylosporangioum fulvum.</title>
        <authorList>
            <person name="Caradec T."/>
        </authorList>
    </citation>
    <scope>NUCLEOTIDE SEQUENCE</scope>
    <source>
        <strain evidence="2">NRRL B-16292</strain>
    </source>
</reference>
<organism evidence="2 3">
    <name type="scientific">Dactylosporangium fulvum</name>
    <dbReference type="NCBI Taxonomy" id="53359"/>
    <lineage>
        <taxon>Bacteria</taxon>
        <taxon>Bacillati</taxon>
        <taxon>Actinomycetota</taxon>
        <taxon>Actinomycetes</taxon>
        <taxon>Micromonosporales</taxon>
        <taxon>Micromonosporaceae</taxon>
        <taxon>Dactylosporangium</taxon>
    </lineage>
</organism>
<protein>
    <submittedName>
        <fullName evidence="2">Uncharacterized protein</fullName>
    </submittedName>
</protein>
<keyword evidence="1" id="KW-0812">Transmembrane</keyword>
<dbReference type="Proteomes" id="UP001059617">
    <property type="component" value="Chromosome"/>
</dbReference>
<accession>A0ABY5VYH5</accession>
<reference evidence="2" key="1">
    <citation type="submission" date="2021-04" db="EMBL/GenBank/DDBJ databases">
        <authorList>
            <person name="Hartkoorn R.C."/>
            <person name="Beaudoing E."/>
            <person name="Hot D."/>
        </authorList>
    </citation>
    <scope>NUCLEOTIDE SEQUENCE</scope>
    <source>
        <strain evidence="2">NRRL B-16292</strain>
    </source>
</reference>
<name>A0ABY5VYH5_9ACTN</name>
<feature type="transmembrane region" description="Helical" evidence="1">
    <location>
        <begin position="37"/>
        <end position="56"/>
    </location>
</feature>
<evidence type="ECO:0000313" key="2">
    <source>
        <dbReference type="EMBL" id="UWP82191.1"/>
    </source>
</evidence>
<proteinExistence type="predicted"/>